<evidence type="ECO:0000313" key="1">
    <source>
        <dbReference type="EMBL" id="GJD44548.1"/>
    </source>
</evidence>
<sequence>MADAPPQRALYVITAHAQEGVLQQTRQMAASAVVLARRWIDAGHANVRIEDAKGELFTGDMFKAEFKDRHRGCF</sequence>
<keyword evidence="2" id="KW-1185">Reference proteome</keyword>
<dbReference type="Proteomes" id="UP001055117">
    <property type="component" value="Unassembled WGS sequence"/>
</dbReference>
<protein>
    <submittedName>
        <fullName evidence="1">Uncharacterized protein</fullName>
    </submittedName>
</protein>
<name>A0ABQ4QH69_9HYPH</name>
<dbReference type="EMBL" id="BPQG01000034">
    <property type="protein sequence ID" value="GJD44548.1"/>
    <property type="molecule type" value="Genomic_DNA"/>
</dbReference>
<accession>A0ABQ4QH69</accession>
<organism evidence="1 2">
    <name type="scientific">Methylobacterium cerastii</name>
    <dbReference type="NCBI Taxonomy" id="932741"/>
    <lineage>
        <taxon>Bacteria</taxon>
        <taxon>Pseudomonadati</taxon>
        <taxon>Pseudomonadota</taxon>
        <taxon>Alphaproteobacteria</taxon>
        <taxon>Hyphomicrobiales</taxon>
        <taxon>Methylobacteriaceae</taxon>
        <taxon>Methylobacterium</taxon>
    </lineage>
</organism>
<comment type="caution">
    <text evidence="1">The sequence shown here is derived from an EMBL/GenBank/DDBJ whole genome shotgun (WGS) entry which is preliminary data.</text>
</comment>
<proteinExistence type="predicted"/>
<gene>
    <name evidence="1" type="ORF">AFCDBAGC_2415</name>
</gene>
<reference evidence="1 2" key="1">
    <citation type="journal article" date="2021" name="Front. Microbiol.">
        <title>Comprehensive Comparative Genomics and Phenotyping of Methylobacterium Species.</title>
        <authorList>
            <person name="Alessa O."/>
            <person name="Ogura Y."/>
            <person name="Fujitani Y."/>
            <person name="Takami H."/>
            <person name="Hayashi T."/>
            <person name="Sahin N."/>
            <person name="Tani A."/>
        </authorList>
    </citation>
    <scope>NUCLEOTIDE SEQUENCE [LARGE SCALE GENOMIC DNA]</scope>
    <source>
        <strain evidence="1 2">DSM 23679</strain>
    </source>
</reference>
<evidence type="ECO:0000313" key="2">
    <source>
        <dbReference type="Proteomes" id="UP001055117"/>
    </source>
</evidence>